<gene>
    <name evidence="1" type="ORF">GETHOR_08280</name>
</gene>
<dbReference type="EMBL" id="AP027079">
    <property type="protein sequence ID" value="BDU68727.1"/>
    <property type="molecule type" value="Genomic_DNA"/>
</dbReference>
<reference evidence="2" key="1">
    <citation type="journal article" date="2023" name="Int. J. Syst. Evol. Microbiol.">
        <title>Mesoterricola silvestris gen. nov., sp. nov., Mesoterricola sediminis sp. nov., Geothrix oryzae sp. nov., Geothrix edaphica sp. nov., Geothrix rubra sp. nov., and Geothrix limicola sp. nov., six novel members of Acidobacteriota isolated from soils.</title>
        <authorList>
            <person name="Itoh H."/>
            <person name="Sugisawa Y."/>
            <person name="Mise K."/>
            <person name="Xu Z."/>
            <person name="Kuniyasu M."/>
            <person name="Ushijima N."/>
            <person name="Kawano K."/>
            <person name="Kobayashi E."/>
            <person name="Shiratori Y."/>
            <person name="Masuda Y."/>
            <person name="Senoo K."/>
        </authorList>
    </citation>
    <scope>NUCLEOTIDE SEQUENCE [LARGE SCALE GENOMIC DNA]</scope>
    <source>
        <strain evidence="2">Red222</strain>
    </source>
</reference>
<evidence type="ECO:0000313" key="2">
    <source>
        <dbReference type="Proteomes" id="UP001242010"/>
    </source>
</evidence>
<sequence length="184" mass="20408">MDLDELAAHLAHRQERQWTEAQERMARYRAYLDQVDTLFAQVQAWLQPLCDQGLLTFRRPLVLKDCVIRPEPIVGLEVDIGRFSLDFTPLRPGQAGLTGPKSARGPANPVFGVTLRPTHPSCWTLPEALTLVPEEGGGWRVSQSPVISGPTAFNDRFLAAFLAQCLEAADQGLRDGTAPSRRYS</sequence>
<evidence type="ECO:0000313" key="1">
    <source>
        <dbReference type="EMBL" id="BDU68727.1"/>
    </source>
</evidence>
<protein>
    <submittedName>
        <fullName evidence="1">Uncharacterized protein</fullName>
    </submittedName>
</protein>
<organism evidence="1 2">
    <name type="scientific">Geothrix oryzae</name>
    <dbReference type="NCBI Taxonomy" id="2927975"/>
    <lineage>
        <taxon>Bacteria</taxon>
        <taxon>Pseudomonadati</taxon>
        <taxon>Acidobacteriota</taxon>
        <taxon>Holophagae</taxon>
        <taxon>Holophagales</taxon>
        <taxon>Holophagaceae</taxon>
        <taxon>Geothrix</taxon>
    </lineage>
</organism>
<proteinExistence type="predicted"/>
<keyword evidence="2" id="KW-1185">Reference proteome</keyword>
<dbReference type="RefSeq" id="WP_286355364.1">
    <property type="nucleotide sequence ID" value="NZ_AP027079.1"/>
</dbReference>
<name>A0ABM8DP18_9BACT</name>
<accession>A0ABM8DP18</accession>
<dbReference type="Proteomes" id="UP001242010">
    <property type="component" value="Chromosome"/>
</dbReference>